<comment type="caution">
    <text evidence="1">The sequence shown here is derived from an EMBL/GenBank/DDBJ whole genome shotgun (WGS) entry which is preliminary data.</text>
</comment>
<name>A0ACB9L2J0_9MYRT</name>
<dbReference type="EMBL" id="CM042891">
    <property type="protein sequence ID" value="KAI4303593.1"/>
    <property type="molecule type" value="Genomic_DNA"/>
</dbReference>
<evidence type="ECO:0000313" key="1">
    <source>
        <dbReference type="EMBL" id="KAI4303593.1"/>
    </source>
</evidence>
<protein>
    <submittedName>
        <fullName evidence="1">Uncharacterized protein</fullName>
    </submittedName>
</protein>
<evidence type="ECO:0000313" key="2">
    <source>
        <dbReference type="Proteomes" id="UP001057402"/>
    </source>
</evidence>
<dbReference type="Proteomes" id="UP001057402">
    <property type="component" value="Chromosome 12"/>
</dbReference>
<organism evidence="1 2">
    <name type="scientific">Melastoma candidum</name>
    <dbReference type="NCBI Taxonomy" id="119954"/>
    <lineage>
        <taxon>Eukaryota</taxon>
        <taxon>Viridiplantae</taxon>
        <taxon>Streptophyta</taxon>
        <taxon>Embryophyta</taxon>
        <taxon>Tracheophyta</taxon>
        <taxon>Spermatophyta</taxon>
        <taxon>Magnoliopsida</taxon>
        <taxon>eudicotyledons</taxon>
        <taxon>Gunneridae</taxon>
        <taxon>Pentapetalae</taxon>
        <taxon>rosids</taxon>
        <taxon>malvids</taxon>
        <taxon>Myrtales</taxon>
        <taxon>Melastomataceae</taxon>
        <taxon>Melastomatoideae</taxon>
        <taxon>Melastomateae</taxon>
        <taxon>Melastoma</taxon>
    </lineage>
</organism>
<gene>
    <name evidence="1" type="ORF">MLD38_039202</name>
</gene>
<sequence>MGRRSVDQVRRVGPLPKAKYNSRAGVNGNEKEKEKEYMKSLRPAIWLTDEFPLRTKELLPLLDILANKVKAVRRCPSPSSLRELFKSRFSFNPNQPPMNSIFTSFDFLLGEFLGLRIIDSTHGLSSATPTVTKHSLGSQSQGACHPSSSSQTLPCPQRNSQPRFAPELDGLNCYETLIIS</sequence>
<reference evidence="2" key="1">
    <citation type="journal article" date="2023" name="Front. Plant Sci.">
        <title>Chromosomal-level genome assembly of Melastoma candidum provides insights into trichome evolution.</title>
        <authorList>
            <person name="Zhong Y."/>
            <person name="Wu W."/>
            <person name="Sun C."/>
            <person name="Zou P."/>
            <person name="Liu Y."/>
            <person name="Dai S."/>
            <person name="Zhou R."/>
        </authorList>
    </citation>
    <scope>NUCLEOTIDE SEQUENCE [LARGE SCALE GENOMIC DNA]</scope>
</reference>
<keyword evidence="2" id="KW-1185">Reference proteome</keyword>
<proteinExistence type="predicted"/>
<accession>A0ACB9L2J0</accession>